<protein>
    <recommendedName>
        <fullName evidence="3">Fimbrillin family protein</fullName>
    </recommendedName>
</protein>
<dbReference type="RefSeq" id="WP_035447333.1">
    <property type="nucleotide sequence ID" value="NZ_JNHN01000184.1"/>
</dbReference>
<dbReference type="InterPro" id="IPR042278">
    <property type="entry name" value="Mfa-like_1_N"/>
</dbReference>
<evidence type="ECO:0008006" key="3">
    <source>
        <dbReference type="Google" id="ProtNLM"/>
    </source>
</evidence>
<evidence type="ECO:0000313" key="2">
    <source>
        <dbReference type="Proteomes" id="UP000028013"/>
    </source>
</evidence>
<comment type="caution">
    <text evidence="1">The sequence shown here is derived from an EMBL/GenBank/DDBJ whole genome shotgun (WGS) entry which is preliminary data.</text>
</comment>
<sequence>MKKVLFLALAAAAVMSCSESEEIENAGQKAEIKLGTVVGNTTRATVTDLPELQKVGFTVYAYNTGATAMASVATFDAMKEFMTDVKVTYSAPNWSLTGGTYYWPMTDNLQFFAYGNPGTGALTYNQPAAGAIYPSITYTVADVAAQTDLVAAKATDATKASNASGVSLKFGHILTQINFTVKAADALTYKLKTLTISGVHNKGTYGFDDSTWKSQEGTATYAHTIAGSALEVNTTGVEMNAAWMLMPQTLDTNAKINVVYDIYEKDVLLDTVTSAIDLNDTQAWGEGKKIRYTLTLANKAAKVTFVPEVGPWSTADDTNVEK</sequence>
<name>A0A078RU80_BACUN</name>
<dbReference type="CDD" id="cd13120">
    <property type="entry name" value="BF2867_like_N"/>
    <property type="match status" value="1"/>
</dbReference>
<dbReference type="PATRIC" id="fig|1339349.3.peg.4014"/>
<dbReference type="Gene3D" id="2.60.40.2630">
    <property type="match status" value="1"/>
</dbReference>
<gene>
    <name evidence="1" type="ORF">M094_2961</name>
</gene>
<proteinExistence type="predicted"/>
<dbReference type="Proteomes" id="UP000028013">
    <property type="component" value="Unassembled WGS sequence"/>
</dbReference>
<dbReference type="CDD" id="cd13121">
    <property type="entry name" value="BF2867_like_C"/>
    <property type="match status" value="1"/>
</dbReference>
<evidence type="ECO:0000313" key="1">
    <source>
        <dbReference type="EMBL" id="KDS48029.1"/>
    </source>
</evidence>
<dbReference type="PROSITE" id="PS51257">
    <property type="entry name" value="PROKAR_LIPOPROTEIN"/>
    <property type="match status" value="1"/>
</dbReference>
<dbReference type="EMBL" id="JNHN01000184">
    <property type="protein sequence ID" value="KDS48029.1"/>
    <property type="molecule type" value="Genomic_DNA"/>
</dbReference>
<dbReference type="Pfam" id="PF13149">
    <property type="entry name" value="Mfa_like_1"/>
    <property type="match status" value="1"/>
</dbReference>
<dbReference type="InterPro" id="IPR025049">
    <property type="entry name" value="Mfa-like_1"/>
</dbReference>
<dbReference type="AlphaFoldDB" id="A0A078RU80"/>
<reference evidence="1 2" key="1">
    <citation type="submission" date="2014-04" db="EMBL/GenBank/DDBJ databases">
        <authorList>
            <person name="Sears C."/>
            <person name="Carroll K."/>
            <person name="Sack B.R."/>
            <person name="Qadri F."/>
            <person name="Myers L.L."/>
            <person name="Chung G.-T."/>
            <person name="Escheverria P."/>
            <person name="Fraser C.M."/>
            <person name="Sadzewicz L."/>
            <person name="Shefchek K.A."/>
            <person name="Tallon L."/>
            <person name="Das S.P."/>
            <person name="Daugherty S."/>
            <person name="Mongodin E.F."/>
        </authorList>
    </citation>
    <scope>NUCLEOTIDE SEQUENCE [LARGE SCALE GENOMIC DNA]</scope>
    <source>
        <strain evidence="1 2">3978 T3 ii</strain>
    </source>
</reference>
<accession>A0A078RU80</accession>
<organism evidence="1 2">
    <name type="scientific">Bacteroides uniformis str. 3978 T3 ii</name>
    <dbReference type="NCBI Taxonomy" id="1339349"/>
    <lineage>
        <taxon>Bacteria</taxon>
        <taxon>Pseudomonadati</taxon>
        <taxon>Bacteroidota</taxon>
        <taxon>Bacteroidia</taxon>
        <taxon>Bacteroidales</taxon>
        <taxon>Bacteroidaceae</taxon>
        <taxon>Bacteroides</taxon>
    </lineage>
</organism>
<dbReference type="Gene3D" id="2.60.40.2620">
    <property type="entry name" value="Fimbrillin-like"/>
    <property type="match status" value="1"/>
</dbReference>